<protein>
    <submittedName>
        <fullName evidence="2">OXLD1 isoform 2</fullName>
    </submittedName>
    <submittedName>
        <fullName evidence="3">OXLD1 isoform 3</fullName>
    </submittedName>
    <submittedName>
        <fullName evidence="4">OXLD1 isoform 5</fullName>
    </submittedName>
</protein>
<comment type="caution">
    <text evidence="2">The sequence shown here is derived from an EMBL/GenBank/DDBJ whole genome shotgun (WGS) entry which is preliminary data.</text>
</comment>
<accession>A0A2J8JG89</accession>
<proteinExistence type="predicted"/>
<sequence length="92" mass="9428">MLLRRVVEGGRAVAAAARGSASTRRGLGSAEGHVREAAVRGPARTGRSPGPSTRMWGRSREDRALAAAEGPLAPLLHRLLPSPRPGICGGAA</sequence>
<evidence type="ECO:0000313" key="5">
    <source>
        <dbReference type="Proteomes" id="UP000236370"/>
    </source>
</evidence>
<evidence type="ECO:0000313" key="3">
    <source>
        <dbReference type="EMBL" id="PNI21758.1"/>
    </source>
</evidence>
<gene>
    <name evidence="2" type="ORF">CK820_G0047982</name>
</gene>
<evidence type="ECO:0000313" key="2">
    <source>
        <dbReference type="EMBL" id="PNI21757.1"/>
    </source>
</evidence>
<feature type="region of interest" description="Disordered" evidence="1">
    <location>
        <begin position="13"/>
        <end position="60"/>
    </location>
</feature>
<reference evidence="2 5" key="1">
    <citation type="submission" date="2017-12" db="EMBL/GenBank/DDBJ databases">
        <title>High-resolution comparative analysis of great ape genomes.</title>
        <authorList>
            <person name="Pollen A."/>
            <person name="Hastie A."/>
            <person name="Hormozdiari F."/>
            <person name="Dougherty M."/>
            <person name="Liu R."/>
            <person name="Chaisson M."/>
            <person name="Hoppe E."/>
            <person name="Hill C."/>
            <person name="Pang A."/>
            <person name="Hillier L."/>
            <person name="Baker C."/>
            <person name="Armstrong J."/>
            <person name="Shendure J."/>
            <person name="Paten B."/>
            <person name="Wilson R."/>
            <person name="Chao H."/>
            <person name="Schneider V."/>
            <person name="Ventura M."/>
            <person name="Kronenberg Z."/>
            <person name="Murali S."/>
            <person name="Gordon D."/>
            <person name="Cantsilieris S."/>
            <person name="Munson K."/>
            <person name="Nelson B."/>
            <person name="Raja A."/>
            <person name="Underwood J."/>
            <person name="Diekhans M."/>
            <person name="Fiddes I."/>
            <person name="Haussler D."/>
            <person name="Eichler E."/>
        </authorList>
    </citation>
    <scope>NUCLEOTIDE SEQUENCE [LARGE SCALE GENOMIC DNA]</scope>
    <source>
        <strain evidence="2">Yerkes chimp pedigree #C0471</strain>
        <tissue evidence="2">Blood</tissue>
    </source>
</reference>
<name>A0A2J8JG89_PANTR</name>
<dbReference type="EMBL" id="NBAG03000462">
    <property type="protein sequence ID" value="PNI21757.1"/>
    <property type="molecule type" value="Genomic_DNA"/>
</dbReference>
<evidence type="ECO:0000313" key="4">
    <source>
        <dbReference type="EMBL" id="PNI21760.1"/>
    </source>
</evidence>
<dbReference type="Proteomes" id="UP000236370">
    <property type="component" value="Unassembled WGS sequence"/>
</dbReference>
<dbReference type="AlphaFoldDB" id="A0A2J8JG89"/>
<feature type="compositionally biased region" description="Low complexity" evidence="1">
    <location>
        <begin position="13"/>
        <end position="30"/>
    </location>
</feature>
<dbReference type="EMBL" id="NBAG03000462">
    <property type="protein sequence ID" value="PNI21758.1"/>
    <property type="molecule type" value="Genomic_DNA"/>
</dbReference>
<dbReference type="EMBL" id="NBAG03000462">
    <property type="protein sequence ID" value="PNI21760.1"/>
    <property type="molecule type" value="Genomic_DNA"/>
</dbReference>
<evidence type="ECO:0000256" key="1">
    <source>
        <dbReference type="SAM" id="MobiDB-lite"/>
    </source>
</evidence>
<organism evidence="2 5">
    <name type="scientific">Pan troglodytes</name>
    <name type="common">Chimpanzee</name>
    <dbReference type="NCBI Taxonomy" id="9598"/>
    <lineage>
        <taxon>Eukaryota</taxon>
        <taxon>Metazoa</taxon>
        <taxon>Chordata</taxon>
        <taxon>Craniata</taxon>
        <taxon>Vertebrata</taxon>
        <taxon>Euteleostomi</taxon>
        <taxon>Mammalia</taxon>
        <taxon>Eutheria</taxon>
        <taxon>Euarchontoglires</taxon>
        <taxon>Primates</taxon>
        <taxon>Haplorrhini</taxon>
        <taxon>Catarrhini</taxon>
        <taxon>Hominidae</taxon>
        <taxon>Pan</taxon>
    </lineage>
</organism>